<dbReference type="SUPFAM" id="SSF53474">
    <property type="entry name" value="alpha/beta-Hydrolases"/>
    <property type="match status" value="1"/>
</dbReference>
<accession>A0A7X5Y628</accession>
<evidence type="ECO:0000313" key="3">
    <source>
        <dbReference type="EMBL" id="NJC05282.1"/>
    </source>
</evidence>
<gene>
    <name evidence="3" type="ORF">GGQ97_001075</name>
</gene>
<dbReference type="InterPro" id="IPR049492">
    <property type="entry name" value="BD-FAE-like_dom"/>
</dbReference>
<dbReference type="Gene3D" id="3.40.50.1820">
    <property type="entry name" value="alpha/beta hydrolase"/>
    <property type="match status" value="1"/>
</dbReference>
<evidence type="ECO:0000256" key="1">
    <source>
        <dbReference type="ARBA" id="ARBA00022801"/>
    </source>
</evidence>
<protein>
    <submittedName>
        <fullName evidence="3">Acetyl esterase/lipase</fullName>
    </submittedName>
</protein>
<dbReference type="InterPro" id="IPR050300">
    <property type="entry name" value="GDXG_lipolytic_enzyme"/>
</dbReference>
<feature type="domain" description="BD-FAE-like" evidence="2">
    <location>
        <begin position="100"/>
        <end position="194"/>
    </location>
</feature>
<dbReference type="GO" id="GO:0016787">
    <property type="term" value="F:hydrolase activity"/>
    <property type="evidence" value="ECO:0007669"/>
    <property type="project" value="UniProtKB-KW"/>
</dbReference>
<name>A0A7X5Y628_9SPHN</name>
<dbReference type="Pfam" id="PF20434">
    <property type="entry name" value="BD-FAE"/>
    <property type="match status" value="1"/>
</dbReference>
<dbReference type="Proteomes" id="UP000558192">
    <property type="component" value="Unassembled WGS sequence"/>
</dbReference>
<dbReference type="AlphaFoldDB" id="A0A7X5Y628"/>
<keyword evidence="1" id="KW-0378">Hydrolase</keyword>
<dbReference type="PANTHER" id="PTHR48081">
    <property type="entry name" value="AB HYDROLASE SUPERFAMILY PROTEIN C4A8.06C"/>
    <property type="match status" value="1"/>
</dbReference>
<reference evidence="3 4" key="1">
    <citation type="submission" date="2020-03" db="EMBL/GenBank/DDBJ databases">
        <title>Genomic Encyclopedia of Type Strains, Phase IV (KMG-IV): sequencing the most valuable type-strain genomes for metagenomic binning, comparative biology and taxonomic classification.</title>
        <authorList>
            <person name="Goeker M."/>
        </authorList>
    </citation>
    <scope>NUCLEOTIDE SEQUENCE [LARGE SCALE GENOMIC DNA]</scope>
    <source>
        <strain evidence="3 4">DSM 16846</strain>
    </source>
</reference>
<keyword evidence="4" id="KW-1185">Reference proteome</keyword>
<proteinExistence type="predicted"/>
<dbReference type="EMBL" id="JAATJC010000001">
    <property type="protein sequence ID" value="NJC05282.1"/>
    <property type="molecule type" value="Genomic_DNA"/>
</dbReference>
<dbReference type="PANTHER" id="PTHR48081:SF33">
    <property type="entry name" value="KYNURENINE FORMAMIDASE"/>
    <property type="match status" value="1"/>
</dbReference>
<sequence length="330" mass="34240">MGRARIGLMVLAVAALVAGSGAWGQRARLAAECRTPALRQCLLAGSERGKCLAEAMQSLPDSCRKAMSERAAARAGALPAGWREEAYGSDPRQKLDWVAPAAGGKAPLLLFVHGGGWSIGDKRMGAGEKGAHFSGKGWAFASTNYRLVPQARVEDQAADVAAAIAYLRRQPGIDPNRIVLMGHSAGAHLAALVASDPAYLKAAGVPLGAVRGVVLLDGAGYDVGEQMAEPRNAVQSMYAQAFGTDPARQAALSPARHAAAPNAADWLILPVASRRDSTAQSEKLARLLREGGSRATVAPQAGKTHASLNRELGTAGDPSTDAVDAFLARL</sequence>
<comment type="caution">
    <text evidence="3">The sequence shown here is derived from an EMBL/GenBank/DDBJ whole genome shotgun (WGS) entry which is preliminary data.</text>
</comment>
<dbReference type="RefSeq" id="WP_168067995.1">
    <property type="nucleotide sequence ID" value="NZ_JAATJC010000001.1"/>
</dbReference>
<organism evidence="3 4">
    <name type="scientific">Sphingomonas kaistensis</name>
    <dbReference type="NCBI Taxonomy" id="298708"/>
    <lineage>
        <taxon>Bacteria</taxon>
        <taxon>Pseudomonadati</taxon>
        <taxon>Pseudomonadota</taxon>
        <taxon>Alphaproteobacteria</taxon>
        <taxon>Sphingomonadales</taxon>
        <taxon>Sphingomonadaceae</taxon>
        <taxon>Sphingomonas</taxon>
    </lineage>
</organism>
<evidence type="ECO:0000313" key="4">
    <source>
        <dbReference type="Proteomes" id="UP000558192"/>
    </source>
</evidence>
<evidence type="ECO:0000259" key="2">
    <source>
        <dbReference type="Pfam" id="PF20434"/>
    </source>
</evidence>
<dbReference type="InterPro" id="IPR029058">
    <property type="entry name" value="AB_hydrolase_fold"/>
</dbReference>